<dbReference type="RefSeq" id="WP_093258442.1">
    <property type="nucleotide sequence ID" value="NZ_FNKK01000002.1"/>
</dbReference>
<name>A0A1H1CPZ9_9ACTN</name>
<keyword evidence="2" id="KW-1185">Reference proteome</keyword>
<organism evidence="1 2">
    <name type="scientific">Thermostaphylospora chromogena</name>
    <dbReference type="NCBI Taxonomy" id="35622"/>
    <lineage>
        <taxon>Bacteria</taxon>
        <taxon>Bacillati</taxon>
        <taxon>Actinomycetota</taxon>
        <taxon>Actinomycetes</taxon>
        <taxon>Streptosporangiales</taxon>
        <taxon>Thermomonosporaceae</taxon>
        <taxon>Thermostaphylospora</taxon>
    </lineage>
</organism>
<dbReference type="EMBL" id="FNKK01000002">
    <property type="protein sequence ID" value="SDQ66397.1"/>
    <property type="molecule type" value="Genomic_DNA"/>
</dbReference>
<gene>
    <name evidence="1" type="ORF">SAMN04489764_1591</name>
</gene>
<evidence type="ECO:0000313" key="1">
    <source>
        <dbReference type="EMBL" id="SDQ66397.1"/>
    </source>
</evidence>
<reference evidence="1 2" key="1">
    <citation type="submission" date="2016-10" db="EMBL/GenBank/DDBJ databases">
        <authorList>
            <person name="de Groot N.N."/>
        </authorList>
    </citation>
    <scope>NUCLEOTIDE SEQUENCE [LARGE SCALE GENOMIC DNA]</scope>
    <source>
        <strain evidence="1 2">DSM 43794</strain>
    </source>
</reference>
<dbReference type="Proteomes" id="UP000217103">
    <property type="component" value="Unassembled WGS sequence"/>
</dbReference>
<sequence length="72" mass="8151">MVTPRDLLVRYGQTWIISPAISGGWYAIRRNGLSAEGLRHGLSGVRCGETVDELARHLAEEERLEKQWRGMT</sequence>
<dbReference type="AlphaFoldDB" id="A0A1H1CPZ9"/>
<accession>A0A1H1CPZ9</accession>
<proteinExistence type="predicted"/>
<protein>
    <submittedName>
        <fullName evidence="1">Uncharacterized protein</fullName>
    </submittedName>
</protein>
<dbReference type="STRING" id="35622.SAMN04489764_1591"/>
<evidence type="ECO:0000313" key="2">
    <source>
        <dbReference type="Proteomes" id="UP000217103"/>
    </source>
</evidence>